<feature type="compositionally biased region" description="Polar residues" evidence="2">
    <location>
        <begin position="1"/>
        <end position="16"/>
    </location>
</feature>
<evidence type="ECO:0000313" key="5">
    <source>
        <dbReference type="Proteomes" id="UP000078046"/>
    </source>
</evidence>
<dbReference type="AlphaFoldDB" id="A0A177B0G9"/>
<comment type="similarity">
    <text evidence="1">Belongs to the peptidase S54 family.</text>
</comment>
<feature type="region of interest" description="Disordered" evidence="2">
    <location>
        <begin position="1"/>
        <end position="26"/>
    </location>
</feature>
<sequence length="360" mass="40987">MSLNATKNSQNMISSRSSREQPNRRIVTSERSAFSILTQGFVDRPARKPYPYSRSFAPKTIYQYEKLMAGVEDPKHVTSVAEFFDEPVTTSHYGTEYGFFVPENDDLIGQRRLDINKVRTAGVSLNEKKNSFTVIRRRKTEAYADETDGSESDEGLQLFNNSKRHAFGFNLLSKVFQFGNSQTKSALQRRNRRPYFTYWCTFIQIVVYIVSLITYGIAPYGMQTTTYTSEVMTSRMNYEQVQYTVKDNVYIGPTQDKLIHLGAKYSPCMRNDQNILNLIKLDRSNENTTACCIRNDGYGCVQTLSADCAPKMSTHFKWSNLEPGPGNRTSGSVCGQDPRYCVKPSSTGSNEWPNDISKWP</sequence>
<evidence type="ECO:0000256" key="2">
    <source>
        <dbReference type="SAM" id="MobiDB-lite"/>
    </source>
</evidence>
<comment type="caution">
    <text evidence="4">The sequence shown here is derived from an EMBL/GenBank/DDBJ whole genome shotgun (WGS) entry which is preliminary data.</text>
</comment>
<organism evidence="4 5">
    <name type="scientific">Intoshia linei</name>
    <dbReference type="NCBI Taxonomy" id="1819745"/>
    <lineage>
        <taxon>Eukaryota</taxon>
        <taxon>Metazoa</taxon>
        <taxon>Spiralia</taxon>
        <taxon>Lophotrochozoa</taxon>
        <taxon>Mesozoa</taxon>
        <taxon>Orthonectida</taxon>
        <taxon>Rhopaluridae</taxon>
        <taxon>Intoshia</taxon>
    </lineage>
</organism>
<evidence type="ECO:0000256" key="1">
    <source>
        <dbReference type="ARBA" id="ARBA00009045"/>
    </source>
</evidence>
<dbReference type="InterPro" id="IPR051512">
    <property type="entry name" value="Inactive_Rhomboid"/>
</dbReference>
<dbReference type="PANTHER" id="PTHR45965">
    <property type="entry name" value="INACTIVE RHOMBOID PROTEIN"/>
    <property type="match status" value="1"/>
</dbReference>
<evidence type="ECO:0000313" key="4">
    <source>
        <dbReference type="EMBL" id="OAF67769.1"/>
    </source>
</evidence>
<dbReference type="Proteomes" id="UP000078046">
    <property type="component" value="Unassembled WGS sequence"/>
</dbReference>
<feature type="transmembrane region" description="Helical" evidence="3">
    <location>
        <begin position="196"/>
        <end position="218"/>
    </location>
</feature>
<feature type="non-terminal residue" evidence="4">
    <location>
        <position position="360"/>
    </location>
</feature>
<gene>
    <name evidence="4" type="ORF">A3Q56_04495</name>
</gene>
<name>A0A177B0G9_9BILA</name>
<dbReference type="GO" id="GO:0042058">
    <property type="term" value="P:regulation of epidermal growth factor receptor signaling pathway"/>
    <property type="evidence" value="ECO:0007669"/>
    <property type="project" value="TreeGrafter"/>
</dbReference>
<dbReference type="EMBL" id="LWCA01000580">
    <property type="protein sequence ID" value="OAF67769.1"/>
    <property type="molecule type" value="Genomic_DNA"/>
</dbReference>
<keyword evidence="3" id="KW-0812">Transmembrane</keyword>
<dbReference type="PANTHER" id="PTHR45965:SF3">
    <property type="entry name" value="INACTIVE RHOMBOID PROTEIN 1"/>
    <property type="match status" value="1"/>
</dbReference>
<accession>A0A177B0G9</accession>
<dbReference type="OrthoDB" id="2146116at2759"/>
<proteinExistence type="inferred from homology"/>
<protein>
    <submittedName>
        <fullName evidence="4">Uncharacterized protein</fullName>
    </submittedName>
</protein>
<reference evidence="4 5" key="1">
    <citation type="submission" date="2016-04" db="EMBL/GenBank/DDBJ databases">
        <title>The genome of Intoshia linei affirms orthonectids as highly simplified spiralians.</title>
        <authorList>
            <person name="Mikhailov K.V."/>
            <person name="Slusarev G.S."/>
            <person name="Nikitin M.A."/>
            <person name="Logacheva M.D."/>
            <person name="Penin A."/>
            <person name="Aleoshin V."/>
            <person name="Panchin Y.V."/>
        </authorList>
    </citation>
    <scope>NUCLEOTIDE SEQUENCE [LARGE SCALE GENOMIC DNA]</scope>
    <source>
        <strain evidence="4">Intl2013</strain>
        <tissue evidence="4">Whole animal</tissue>
    </source>
</reference>
<dbReference type="GO" id="GO:0050708">
    <property type="term" value="P:regulation of protein secretion"/>
    <property type="evidence" value="ECO:0007669"/>
    <property type="project" value="TreeGrafter"/>
</dbReference>
<evidence type="ECO:0000256" key="3">
    <source>
        <dbReference type="SAM" id="Phobius"/>
    </source>
</evidence>
<keyword evidence="5" id="KW-1185">Reference proteome</keyword>
<keyword evidence="3" id="KW-0472">Membrane</keyword>
<keyword evidence="3" id="KW-1133">Transmembrane helix</keyword>
<dbReference type="GO" id="GO:0005789">
    <property type="term" value="C:endoplasmic reticulum membrane"/>
    <property type="evidence" value="ECO:0007669"/>
    <property type="project" value="TreeGrafter"/>
</dbReference>